<dbReference type="Proteomes" id="UP000002709">
    <property type="component" value="Chromosome"/>
</dbReference>
<proteinExistence type="predicted"/>
<keyword evidence="9" id="KW-1185">Reference proteome</keyword>
<name>Q3B3C6_CHLL3</name>
<dbReference type="CDD" id="cd09641">
    <property type="entry name" value="Cas3''_I"/>
    <property type="match status" value="1"/>
</dbReference>
<dbReference type="eggNOG" id="COG1203">
    <property type="taxonomic scope" value="Bacteria"/>
</dbReference>
<dbReference type="EMBL" id="CP000096">
    <property type="protein sequence ID" value="ABB24155.1"/>
    <property type="molecule type" value="Genomic_DNA"/>
</dbReference>
<dbReference type="GO" id="GO:0005524">
    <property type="term" value="F:ATP binding"/>
    <property type="evidence" value="ECO:0007669"/>
    <property type="project" value="UniProtKB-KW"/>
</dbReference>
<keyword evidence="1" id="KW-0547">Nucleotide-binding</keyword>
<dbReference type="CDD" id="cd17930">
    <property type="entry name" value="DEXHc_cas3"/>
    <property type="match status" value="1"/>
</dbReference>
<evidence type="ECO:0000313" key="8">
    <source>
        <dbReference type="EMBL" id="ABB24155.1"/>
    </source>
</evidence>
<sequence length="692" mass="77505">MILANSTRPGRNISAGTMGIIPRRMMGKIDHSAAGAIHAVQKHALIGKALAYLIAGHHTGLPDWYREPGTGGQTLPERIENKDHHHLQHALQGKPPADILEVSLPTTHPCGSPTPAPELMHLWIRMLYSCLVDADFLDTEAFMNPDKAQARLHAYNLSELKDTFNHFMARKQAGAKDSPVNRARNLILEECRTNAALEPGLFSLTVPTGGGKTLCSMAFALEHAIRFQKKRIIVAIPYTSIIEQTADQYRQIFGNDAVLEHHSNLDPEKGSGKYRLASENWDAPIIVTTNVQLFESLFAAKSSACRKLHNIVNSVIVLDEAQMLPTGYLQPVVSVLELLAEHFRTSIVLCTATQPVLSGRVGTGQNVLKGFKNDGVRELMSDPDNLFKVFQRVTVNMLGDADERHEWDKIAEAITTQRQALCIVNTRKDCRELHGLMPEDTIHLSALMCPEHRSQVIADIKSKLIDGESVRVVSTQLLEAGVDIDFPRVYRAFSGLDSIAQAAGRCNREGKHERGDVLVFNPPKPPPPGIMLKAEQAGKEMFRAFPELATTLMPRAFRQYFSLYYGRLNSFDVQKIMELLVADAPQLNIQFRTAAMRFKLIDDKSQHGVIVRYRSERIDSNPLIDQLRYGGPNRKLMRQLQRFSVNVYDKDLMQLRNNGLIENINGVWVQLSESAYHPVFGLNVDATLDYYW</sequence>
<dbReference type="GO" id="GO:0003676">
    <property type="term" value="F:nucleic acid binding"/>
    <property type="evidence" value="ECO:0007669"/>
    <property type="project" value="InterPro"/>
</dbReference>
<evidence type="ECO:0000259" key="6">
    <source>
        <dbReference type="PROSITE" id="PS51192"/>
    </source>
</evidence>
<keyword evidence="4" id="KW-0067">ATP-binding</keyword>
<keyword evidence="3" id="KW-0347">Helicase</keyword>
<gene>
    <name evidence="8" type="ordered locus">Plut_1295</name>
</gene>
<evidence type="ECO:0000256" key="4">
    <source>
        <dbReference type="ARBA" id="ARBA00022840"/>
    </source>
</evidence>
<keyword evidence="5" id="KW-0051">Antiviral defense</keyword>
<keyword evidence="2" id="KW-0378">Hydrolase</keyword>
<dbReference type="InterPro" id="IPR027417">
    <property type="entry name" value="P-loop_NTPase"/>
</dbReference>
<dbReference type="SUPFAM" id="SSF52540">
    <property type="entry name" value="P-loop containing nucleoside triphosphate hydrolases"/>
    <property type="match status" value="1"/>
</dbReference>
<reference evidence="9" key="1">
    <citation type="submission" date="2005-08" db="EMBL/GenBank/DDBJ databases">
        <title>Complete sequence of Pelodictyon luteolum DSM 273.</title>
        <authorList>
            <consortium name="US DOE Joint Genome Institute"/>
            <person name="Copeland A."/>
            <person name="Lucas S."/>
            <person name="Lapidus A."/>
            <person name="Barry K."/>
            <person name="Detter J.C."/>
            <person name="Glavina T."/>
            <person name="Hammon N."/>
            <person name="Israni S."/>
            <person name="Pitluck S."/>
            <person name="Bryant D."/>
            <person name="Schmutz J."/>
            <person name="Larimer F."/>
            <person name="Land M."/>
            <person name="Kyrpides N."/>
            <person name="Ivanova N."/>
            <person name="Richardson P."/>
        </authorList>
    </citation>
    <scope>NUCLEOTIDE SEQUENCE [LARGE SCALE GENOMIC DNA]</scope>
    <source>
        <strain evidence="9">DSM 273 / BCRC 81028 / 2530</strain>
    </source>
</reference>
<dbReference type="STRING" id="319225.Plut_1295"/>
<accession>Q3B3C6</accession>
<feature type="domain" description="Helicase ATP-binding" evidence="6">
    <location>
        <begin position="193"/>
        <end position="355"/>
    </location>
</feature>
<dbReference type="Pfam" id="PF00270">
    <property type="entry name" value="DEAD"/>
    <property type="match status" value="1"/>
</dbReference>
<protein>
    <submittedName>
        <fullName evidence="8">CRISPR-associated helicase, Cas3 family</fullName>
    </submittedName>
</protein>
<organism evidence="8 9">
    <name type="scientific">Chlorobium luteolum (strain DSM 273 / BCRC 81028 / 2530)</name>
    <name type="common">Pelodictyon luteolum</name>
    <dbReference type="NCBI Taxonomy" id="319225"/>
    <lineage>
        <taxon>Bacteria</taxon>
        <taxon>Pseudomonadati</taxon>
        <taxon>Chlorobiota</taxon>
        <taxon>Chlorobiia</taxon>
        <taxon>Chlorobiales</taxon>
        <taxon>Chlorobiaceae</taxon>
        <taxon>Chlorobium/Pelodictyon group</taxon>
        <taxon>Pelodictyon</taxon>
    </lineage>
</organism>
<dbReference type="InterPro" id="IPR011545">
    <property type="entry name" value="DEAD/DEAH_box_helicase_dom"/>
</dbReference>
<evidence type="ECO:0000256" key="3">
    <source>
        <dbReference type="ARBA" id="ARBA00022806"/>
    </source>
</evidence>
<evidence type="ECO:0000256" key="1">
    <source>
        <dbReference type="ARBA" id="ARBA00022741"/>
    </source>
</evidence>
<evidence type="ECO:0000313" key="9">
    <source>
        <dbReference type="Proteomes" id="UP000002709"/>
    </source>
</evidence>
<feature type="domain" description="HD Cas3-type" evidence="7">
    <location>
        <begin position="1"/>
        <end position="137"/>
    </location>
</feature>
<dbReference type="InterPro" id="IPR014001">
    <property type="entry name" value="Helicase_ATP-bd"/>
</dbReference>
<dbReference type="PROSITE" id="PS51192">
    <property type="entry name" value="HELICASE_ATP_BIND_1"/>
    <property type="match status" value="1"/>
</dbReference>
<evidence type="ECO:0000256" key="5">
    <source>
        <dbReference type="ARBA" id="ARBA00023118"/>
    </source>
</evidence>
<dbReference type="InterPro" id="IPR006474">
    <property type="entry name" value="Helicase_Cas3_CRISPR-ass_core"/>
</dbReference>
<dbReference type="HOGENOM" id="CLU_010123_0_0_10"/>
<dbReference type="Gene3D" id="3.40.50.300">
    <property type="entry name" value="P-loop containing nucleotide triphosphate hydrolases"/>
    <property type="match status" value="2"/>
</dbReference>
<dbReference type="Pfam" id="PF22590">
    <property type="entry name" value="Cas3-like_C_2"/>
    <property type="match status" value="1"/>
</dbReference>
<dbReference type="KEGG" id="plt:Plut_1295"/>
<dbReference type="GO" id="GO:0004386">
    <property type="term" value="F:helicase activity"/>
    <property type="evidence" value="ECO:0007669"/>
    <property type="project" value="UniProtKB-KW"/>
</dbReference>
<evidence type="ECO:0000256" key="2">
    <source>
        <dbReference type="ARBA" id="ARBA00022801"/>
    </source>
</evidence>
<dbReference type="AlphaFoldDB" id="Q3B3C6"/>
<dbReference type="PROSITE" id="PS51643">
    <property type="entry name" value="HD_CAS3"/>
    <property type="match status" value="1"/>
</dbReference>
<dbReference type="InterPro" id="IPR054712">
    <property type="entry name" value="Cas3-like_dom"/>
</dbReference>
<evidence type="ECO:0000259" key="7">
    <source>
        <dbReference type="PROSITE" id="PS51643"/>
    </source>
</evidence>
<dbReference type="GO" id="GO:0016787">
    <property type="term" value="F:hydrolase activity"/>
    <property type="evidence" value="ECO:0007669"/>
    <property type="project" value="UniProtKB-KW"/>
</dbReference>
<dbReference type="SMART" id="SM00487">
    <property type="entry name" value="DEXDc"/>
    <property type="match status" value="1"/>
</dbReference>
<dbReference type="GO" id="GO:0051607">
    <property type="term" value="P:defense response to virus"/>
    <property type="evidence" value="ECO:0007669"/>
    <property type="project" value="UniProtKB-KW"/>
</dbReference>
<dbReference type="NCBIfam" id="TIGR01587">
    <property type="entry name" value="cas3_core"/>
    <property type="match status" value="1"/>
</dbReference>
<dbReference type="InterPro" id="IPR006483">
    <property type="entry name" value="CRISPR-assoc_Cas3_HD"/>
</dbReference>